<accession>A0A518E0W0</accession>
<evidence type="ECO:0000313" key="8">
    <source>
        <dbReference type="EMBL" id="QDU97730.1"/>
    </source>
</evidence>
<evidence type="ECO:0000256" key="6">
    <source>
        <dbReference type="SAM" id="MobiDB-lite"/>
    </source>
</evidence>
<dbReference type="SUPFAM" id="SSF51161">
    <property type="entry name" value="Trimeric LpxA-like enzymes"/>
    <property type="match status" value="1"/>
</dbReference>
<evidence type="ECO:0000259" key="7">
    <source>
        <dbReference type="Pfam" id="PF13720"/>
    </source>
</evidence>
<dbReference type="GO" id="GO:0016020">
    <property type="term" value="C:membrane"/>
    <property type="evidence" value="ECO:0007669"/>
    <property type="project" value="GOC"/>
</dbReference>
<dbReference type="Pfam" id="PF13720">
    <property type="entry name" value="Acetyltransf_11"/>
    <property type="match status" value="1"/>
</dbReference>
<dbReference type="Gene3D" id="2.160.10.10">
    <property type="entry name" value="Hexapeptide repeat proteins"/>
    <property type="match status" value="1"/>
</dbReference>
<dbReference type="InterPro" id="IPR029098">
    <property type="entry name" value="Acetyltransf_C"/>
</dbReference>
<dbReference type="RefSeq" id="WP_197442627.1">
    <property type="nucleotide sequence ID" value="NZ_CP036433.1"/>
</dbReference>
<evidence type="ECO:0000256" key="4">
    <source>
        <dbReference type="ARBA" id="ARBA00023098"/>
    </source>
</evidence>
<evidence type="ECO:0000256" key="3">
    <source>
        <dbReference type="ARBA" id="ARBA00022679"/>
    </source>
</evidence>
<dbReference type="KEGG" id="lcre:Pla8534_55840"/>
<dbReference type="GO" id="GO:0008780">
    <property type="term" value="F:acyl-[acyl-carrier-protein]-UDP-N-acetylglucosamine O-acyltransferase activity"/>
    <property type="evidence" value="ECO:0007669"/>
    <property type="project" value="UniProtKB-EC"/>
</dbReference>
<protein>
    <submittedName>
        <fullName evidence="8">Acyl-[acyl-carrier-protein]--UDP-N-acetylglucosamine O-acyltransferase</fullName>
        <ecNumber evidence="8">2.3.1.129</ecNumber>
    </submittedName>
</protein>
<keyword evidence="2" id="KW-0441">Lipid A biosynthesis</keyword>
<dbReference type="PIRSF" id="PIRSF000456">
    <property type="entry name" value="UDP-GlcNAc_acltr"/>
    <property type="match status" value="1"/>
</dbReference>
<dbReference type="GO" id="GO:0009245">
    <property type="term" value="P:lipid A biosynthetic process"/>
    <property type="evidence" value="ECO:0007669"/>
    <property type="project" value="UniProtKB-KW"/>
</dbReference>
<evidence type="ECO:0000256" key="5">
    <source>
        <dbReference type="ARBA" id="ARBA00023315"/>
    </source>
</evidence>
<dbReference type="PANTHER" id="PTHR43480">
    <property type="entry name" value="ACYL-[ACYL-CARRIER-PROTEIN]--UDP-N-ACETYLGLUCOSAMINE O-ACYLTRANSFERASE"/>
    <property type="match status" value="1"/>
</dbReference>
<dbReference type="NCBIfam" id="NF003657">
    <property type="entry name" value="PRK05289.1"/>
    <property type="match status" value="1"/>
</dbReference>
<organism evidence="8 9">
    <name type="scientific">Lignipirellula cremea</name>
    <dbReference type="NCBI Taxonomy" id="2528010"/>
    <lineage>
        <taxon>Bacteria</taxon>
        <taxon>Pseudomonadati</taxon>
        <taxon>Planctomycetota</taxon>
        <taxon>Planctomycetia</taxon>
        <taxon>Pirellulales</taxon>
        <taxon>Pirellulaceae</taxon>
        <taxon>Lignipirellula</taxon>
    </lineage>
</organism>
<evidence type="ECO:0000313" key="9">
    <source>
        <dbReference type="Proteomes" id="UP000317648"/>
    </source>
</evidence>
<dbReference type="Pfam" id="PF00132">
    <property type="entry name" value="Hexapep"/>
    <property type="match status" value="1"/>
</dbReference>
<feature type="domain" description="UDP N-acetylglucosamine O-acyltransferase C-terminal" evidence="7">
    <location>
        <begin position="174"/>
        <end position="253"/>
    </location>
</feature>
<evidence type="ECO:0000256" key="2">
    <source>
        <dbReference type="ARBA" id="ARBA00022556"/>
    </source>
</evidence>
<dbReference type="EC" id="2.3.1.129" evidence="8"/>
<dbReference type="CDD" id="cd03351">
    <property type="entry name" value="LbH_UDP-GlcNAc_AT"/>
    <property type="match status" value="1"/>
</dbReference>
<keyword evidence="4" id="KW-0443">Lipid metabolism</keyword>
<name>A0A518E0W0_9BACT</name>
<dbReference type="Gene3D" id="1.20.1180.10">
    <property type="entry name" value="Udp N-acetylglucosamine O-acyltransferase, C-terminal domain"/>
    <property type="match status" value="1"/>
</dbReference>
<dbReference type="PANTHER" id="PTHR43480:SF1">
    <property type="entry name" value="ACYL-[ACYL-CARRIER-PROTEIN]--UDP-N-ACETYLGLUCOSAMINE O-ACYLTRANSFERASE, MITOCHONDRIAL-RELATED"/>
    <property type="match status" value="1"/>
</dbReference>
<keyword evidence="9" id="KW-1185">Reference proteome</keyword>
<dbReference type="Proteomes" id="UP000317648">
    <property type="component" value="Chromosome"/>
</dbReference>
<sequence length="281" mass="30415">MTQIHPTAIVSSEACLADDVEVGPFAIIEPEVTLGPGCRIAARATVKSRTQIGAGTVIHEGAIVGGIPQHLQGGEPGRLVIGKQNVIRENVTIHLGLHADDVTSIGDHNFIMVNSHIAHDCEIGSHCVIANNVMLAGHIAIEDRAYLSGAVAVHQFVRIGAFAMVGGQAHIKRDVPPFVTVDGFSSTIVGLNKVGLRRNGYTREEMAQLKEAYRLIYRSGSNWQDTLAALGERFPEYPARRYFEFFSGGKRGFMQERRSPPAATLRMPTADDADQPTRRAG</sequence>
<dbReference type="AlphaFoldDB" id="A0A518E0W0"/>
<dbReference type="NCBIfam" id="TIGR01852">
    <property type="entry name" value="lipid_A_lpxA"/>
    <property type="match status" value="1"/>
</dbReference>
<gene>
    <name evidence="8" type="primary">lpxA</name>
    <name evidence="8" type="ORF">Pla8534_55840</name>
</gene>
<reference evidence="8 9" key="1">
    <citation type="submission" date="2019-02" db="EMBL/GenBank/DDBJ databases">
        <title>Deep-cultivation of Planctomycetes and their phenomic and genomic characterization uncovers novel biology.</title>
        <authorList>
            <person name="Wiegand S."/>
            <person name="Jogler M."/>
            <person name="Boedeker C."/>
            <person name="Pinto D."/>
            <person name="Vollmers J."/>
            <person name="Rivas-Marin E."/>
            <person name="Kohn T."/>
            <person name="Peeters S.H."/>
            <person name="Heuer A."/>
            <person name="Rast P."/>
            <person name="Oberbeckmann S."/>
            <person name="Bunk B."/>
            <person name="Jeske O."/>
            <person name="Meyerdierks A."/>
            <person name="Storesund J.E."/>
            <person name="Kallscheuer N."/>
            <person name="Luecker S."/>
            <person name="Lage O.M."/>
            <person name="Pohl T."/>
            <person name="Merkel B.J."/>
            <person name="Hornburger P."/>
            <person name="Mueller R.-W."/>
            <person name="Bruemmer F."/>
            <person name="Labrenz M."/>
            <person name="Spormann A.M."/>
            <person name="Op den Camp H."/>
            <person name="Overmann J."/>
            <person name="Amann R."/>
            <person name="Jetten M.S.M."/>
            <person name="Mascher T."/>
            <person name="Medema M.H."/>
            <person name="Devos D.P."/>
            <person name="Kaster A.-K."/>
            <person name="Ovreas L."/>
            <person name="Rohde M."/>
            <person name="Galperin M.Y."/>
            <person name="Jogler C."/>
        </authorList>
    </citation>
    <scope>NUCLEOTIDE SEQUENCE [LARGE SCALE GENOMIC DNA]</scope>
    <source>
        <strain evidence="8 9">Pla85_3_4</strain>
    </source>
</reference>
<feature type="region of interest" description="Disordered" evidence="6">
    <location>
        <begin position="253"/>
        <end position="281"/>
    </location>
</feature>
<keyword evidence="5 8" id="KW-0012">Acyltransferase</keyword>
<dbReference type="InterPro" id="IPR001451">
    <property type="entry name" value="Hexapep"/>
</dbReference>
<dbReference type="InterPro" id="IPR011004">
    <property type="entry name" value="Trimer_LpxA-like_sf"/>
</dbReference>
<dbReference type="EMBL" id="CP036433">
    <property type="protein sequence ID" value="QDU97730.1"/>
    <property type="molecule type" value="Genomic_DNA"/>
</dbReference>
<evidence type="ECO:0000256" key="1">
    <source>
        <dbReference type="ARBA" id="ARBA00022516"/>
    </source>
</evidence>
<keyword evidence="1" id="KW-0444">Lipid biosynthesis</keyword>
<dbReference type="InterPro" id="IPR037157">
    <property type="entry name" value="Acetyltransf_C_sf"/>
</dbReference>
<proteinExistence type="predicted"/>
<dbReference type="InterPro" id="IPR010137">
    <property type="entry name" value="Lipid_A_LpxA"/>
</dbReference>
<keyword evidence="3 8" id="KW-0808">Transferase</keyword>